<reference evidence="10 11" key="1">
    <citation type="submission" date="2019-08" db="EMBL/GenBank/DDBJ databases">
        <title>Hyperibacter terrae gen. nov., sp. nov. and Hyperibacter viscosus sp. nov., two new members in the family Rhodospirillaceae isolated from the rhizosphere of Hypericum perforatum.</title>
        <authorList>
            <person name="Noviana Z."/>
        </authorList>
    </citation>
    <scope>NUCLEOTIDE SEQUENCE [LARGE SCALE GENOMIC DNA]</scope>
    <source>
        <strain evidence="10 11">R5959</strain>
    </source>
</reference>
<dbReference type="InterPro" id="IPR008995">
    <property type="entry name" value="Mo/tungstate-bd_C_term_dom"/>
</dbReference>
<dbReference type="InterPro" id="IPR003593">
    <property type="entry name" value="AAA+_ATPase"/>
</dbReference>
<evidence type="ECO:0000256" key="6">
    <source>
        <dbReference type="ARBA" id="ARBA00023136"/>
    </source>
</evidence>
<dbReference type="InterPro" id="IPR027417">
    <property type="entry name" value="P-loop_NTPase"/>
</dbReference>
<dbReference type="PROSITE" id="PS50893">
    <property type="entry name" value="ABC_TRANSPORTER_2"/>
    <property type="match status" value="1"/>
</dbReference>
<dbReference type="GO" id="GO:0016887">
    <property type="term" value="F:ATP hydrolysis activity"/>
    <property type="evidence" value="ECO:0007669"/>
    <property type="project" value="InterPro"/>
</dbReference>
<organism evidence="10 11">
    <name type="scientific">Hypericibacter adhaerens</name>
    <dbReference type="NCBI Taxonomy" id="2602016"/>
    <lineage>
        <taxon>Bacteria</taxon>
        <taxon>Pseudomonadati</taxon>
        <taxon>Pseudomonadota</taxon>
        <taxon>Alphaproteobacteria</taxon>
        <taxon>Rhodospirillales</taxon>
        <taxon>Dongiaceae</taxon>
        <taxon>Hypericibacter</taxon>
    </lineage>
</organism>
<accession>A0A5J6N5T2</accession>
<feature type="region of interest" description="Disordered" evidence="8">
    <location>
        <begin position="1"/>
        <end position="20"/>
    </location>
</feature>
<dbReference type="InterPro" id="IPR017871">
    <property type="entry name" value="ABC_transporter-like_CS"/>
</dbReference>
<keyword evidence="1 7" id="KW-0813">Transport</keyword>
<dbReference type="GO" id="GO:0043190">
    <property type="term" value="C:ATP-binding cassette (ABC) transporter complex"/>
    <property type="evidence" value="ECO:0007669"/>
    <property type="project" value="InterPro"/>
</dbReference>
<keyword evidence="11" id="KW-1185">Reference proteome</keyword>
<name>A0A5J6N5T2_9PROT</name>
<dbReference type="PROSITE" id="PS00211">
    <property type="entry name" value="ABC_TRANSPORTER_1"/>
    <property type="match status" value="1"/>
</dbReference>
<dbReference type="GO" id="GO:0015417">
    <property type="term" value="F:ABC-type polyamine transporter activity"/>
    <property type="evidence" value="ECO:0007669"/>
    <property type="project" value="UniProtKB-EC"/>
</dbReference>
<dbReference type="InterPro" id="IPR003439">
    <property type="entry name" value="ABC_transporter-like_ATP-bd"/>
</dbReference>
<dbReference type="KEGG" id="hadh:FRZ61_52160"/>
<keyword evidence="6 7" id="KW-0472">Membrane</keyword>
<evidence type="ECO:0000313" key="10">
    <source>
        <dbReference type="EMBL" id="QEX25269.1"/>
    </source>
</evidence>
<keyword evidence="4 7" id="KW-0067">ATP-binding</keyword>
<keyword evidence="5 7" id="KW-1278">Translocase</keyword>
<dbReference type="EC" id="7.6.2.11" evidence="7"/>
<evidence type="ECO:0000256" key="1">
    <source>
        <dbReference type="ARBA" id="ARBA00022448"/>
    </source>
</evidence>
<dbReference type="InterPro" id="IPR005893">
    <property type="entry name" value="PotA-like"/>
</dbReference>
<dbReference type="SMART" id="SM00382">
    <property type="entry name" value="AAA"/>
    <property type="match status" value="1"/>
</dbReference>
<sequence>MAIATISTATEPRPAPGEPDVRFRGVSKRFAAVVAVDHVSFEIPRGAFHSFLGPSGCGKTTTLRLIAGFEQPTEGAIEIGGSSVVGVPAYQRPVNMVFQHYALFPHLDVFANIAYGLRQRRPQPARAEIERRVGEALELVRLPGMGKRRIWELSGGQQQRVALARALINRPTVLLLDEPLAALDRKLRRDMQIELQNLQREVGITFILVTHDQEEALSMSDTIGIMRDGRIVQMGPPSELYDAPVNRYVADFVGESNFFAGRLLQQDSGGAALKTDRDVTLAAPLSRKGEPLAGQARAVIAVRPEIVELWDEGDAQGGRGLDYRFTGRVHNRIYLGDQTEFSIETAELGTVLVRAPKASRAGSGAFAPGSRVGLGWRRQGALALVDA</sequence>
<evidence type="ECO:0000256" key="4">
    <source>
        <dbReference type="ARBA" id="ARBA00022840"/>
    </source>
</evidence>
<dbReference type="InterPro" id="IPR050093">
    <property type="entry name" value="ABC_SmlMolc_Importer"/>
</dbReference>
<dbReference type="NCBIfam" id="TIGR01187">
    <property type="entry name" value="potA"/>
    <property type="match status" value="1"/>
</dbReference>
<dbReference type="InterPro" id="IPR013611">
    <property type="entry name" value="Transp-assoc_OB_typ2"/>
</dbReference>
<dbReference type="Pfam" id="PF08402">
    <property type="entry name" value="TOBE_2"/>
    <property type="match status" value="1"/>
</dbReference>
<dbReference type="Gene3D" id="2.40.50.100">
    <property type="match status" value="1"/>
</dbReference>
<evidence type="ECO:0000256" key="7">
    <source>
        <dbReference type="RuleBase" id="RU364083"/>
    </source>
</evidence>
<feature type="domain" description="ABC transporter" evidence="9">
    <location>
        <begin position="21"/>
        <end position="253"/>
    </location>
</feature>
<evidence type="ECO:0000256" key="5">
    <source>
        <dbReference type="ARBA" id="ARBA00022967"/>
    </source>
</evidence>
<dbReference type="GO" id="GO:0005524">
    <property type="term" value="F:ATP binding"/>
    <property type="evidence" value="ECO:0007669"/>
    <property type="project" value="UniProtKB-KW"/>
</dbReference>
<evidence type="ECO:0000256" key="2">
    <source>
        <dbReference type="ARBA" id="ARBA00022475"/>
    </source>
</evidence>
<feature type="compositionally biased region" description="Polar residues" evidence="8">
    <location>
        <begin position="1"/>
        <end position="10"/>
    </location>
</feature>
<evidence type="ECO:0000256" key="8">
    <source>
        <dbReference type="SAM" id="MobiDB-lite"/>
    </source>
</evidence>
<comment type="catalytic activity">
    <reaction evidence="7">
        <text>ATP + H2O + polyamine-[polyamine-binding protein]Side 1 = ADP + phosphate + polyamineSide 2 + [polyamine-binding protein]Side 1.</text>
        <dbReference type="EC" id="7.6.2.11"/>
    </reaction>
</comment>
<protein>
    <recommendedName>
        <fullName evidence="7">Spermidine/putrescine import ATP-binding protein PotA</fullName>
        <ecNumber evidence="7">7.6.2.11</ecNumber>
    </recommendedName>
</protein>
<dbReference type="GO" id="GO:0015847">
    <property type="term" value="P:putrescine transport"/>
    <property type="evidence" value="ECO:0007669"/>
    <property type="project" value="UniProtKB-ARBA"/>
</dbReference>
<comment type="subunit">
    <text evidence="7">The complex is composed of two ATP-binding proteins (PotA), two transmembrane proteins (PotB and PotC) and a solute-binding protein (PotD).</text>
</comment>
<dbReference type="EMBL" id="CP042582">
    <property type="protein sequence ID" value="QEX25269.1"/>
    <property type="molecule type" value="Genomic_DNA"/>
</dbReference>
<dbReference type="FunFam" id="3.40.50.300:FF:000133">
    <property type="entry name" value="Spermidine/putrescine import ATP-binding protein PotA"/>
    <property type="match status" value="1"/>
</dbReference>
<gene>
    <name evidence="10" type="primary">fbpC</name>
    <name evidence="7" type="synonym">potA</name>
    <name evidence="10" type="ORF">FRZ61_52160</name>
</gene>
<proteinExistence type="inferred from homology"/>
<dbReference type="PANTHER" id="PTHR42781:SF4">
    <property type="entry name" value="SPERMIDINE_PUTRESCINE IMPORT ATP-BINDING PROTEIN POTA"/>
    <property type="match status" value="1"/>
</dbReference>
<dbReference type="PANTHER" id="PTHR42781">
    <property type="entry name" value="SPERMIDINE/PUTRESCINE IMPORT ATP-BINDING PROTEIN POTA"/>
    <property type="match status" value="1"/>
</dbReference>
<comment type="function">
    <text evidence="7">Part of the ABC transporter complex PotABCD involved in spermidine/putrescine import. Responsible for energy coupling to the transport system.</text>
</comment>
<dbReference type="Proteomes" id="UP000325797">
    <property type="component" value="Chromosome"/>
</dbReference>
<dbReference type="Gene3D" id="3.40.50.300">
    <property type="entry name" value="P-loop containing nucleotide triphosphate hydrolases"/>
    <property type="match status" value="1"/>
</dbReference>
<dbReference type="AlphaFoldDB" id="A0A5J6N5T2"/>
<evidence type="ECO:0000259" key="9">
    <source>
        <dbReference type="PROSITE" id="PS50893"/>
    </source>
</evidence>
<keyword evidence="3 7" id="KW-0547">Nucleotide-binding</keyword>
<comment type="similarity">
    <text evidence="7">Belongs to the ABC transporter superfamily. Spermidine/putrescine importer (TC 3.A.1.11.1) family.</text>
</comment>
<dbReference type="SUPFAM" id="SSF50331">
    <property type="entry name" value="MOP-like"/>
    <property type="match status" value="1"/>
</dbReference>
<dbReference type="Pfam" id="PF00005">
    <property type="entry name" value="ABC_tran"/>
    <property type="match status" value="1"/>
</dbReference>
<evidence type="ECO:0000256" key="3">
    <source>
        <dbReference type="ARBA" id="ARBA00022741"/>
    </source>
</evidence>
<evidence type="ECO:0000313" key="11">
    <source>
        <dbReference type="Proteomes" id="UP000325797"/>
    </source>
</evidence>
<keyword evidence="2 7" id="KW-1003">Cell membrane</keyword>
<dbReference type="SUPFAM" id="SSF52540">
    <property type="entry name" value="P-loop containing nucleoside triphosphate hydrolases"/>
    <property type="match status" value="1"/>
</dbReference>